<keyword evidence="8" id="KW-0902">Two-component regulatory system</keyword>
<keyword evidence="5" id="KW-0547">Nucleotide-binding</keyword>
<dbReference type="InterPro" id="IPR050482">
    <property type="entry name" value="Sensor_HK_TwoCompSys"/>
</dbReference>
<keyword evidence="7" id="KW-0067">ATP-binding</keyword>
<dbReference type="Pfam" id="PF02518">
    <property type="entry name" value="HATPase_c"/>
    <property type="match status" value="1"/>
</dbReference>
<dbReference type="Proteomes" id="UP000242224">
    <property type="component" value="Unassembled WGS sequence"/>
</dbReference>
<proteinExistence type="predicted"/>
<accession>A0ABX3MIR3</accession>
<dbReference type="PANTHER" id="PTHR24421:SF10">
    <property type="entry name" value="NITRATE_NITRITE SENSOR PROTEIN NARQ"/>
    <property type="match status" value="1"/>
</dbReference>
<feature type="domain" description="Histidine kinase/HSP90-like ATPase" evidence="11">
    <location>
        <begin position="394"/>
        <end position="488"/>
    </location>
</feature>
<evidence type="ECO:0000256" key="1">
    <source>
        <dbReference type="ARBA" id="ARBA00000085"/>
    </source>
</evidence>
<dbReference type="EMBL" id="MPZS01000003">
    <property type="protein sequence ID" value="OOY11345.1"/>
    <property type="molecule type" value="Genomic_DNA"/>
</dbReference>
<evidence type="ECO:0000313" key="14">
    <source>
        <dbReference type="Proteomes" id="UP000242224"/>
    </source>
</evidence>
<gene>
    <name evidence="13" type="ORF">BMG00_16630</name>
</gene>
<evidence type="ECO:0000256" key="3">
    <source>
        <dbReference type="ARBA" id="ARBA00022553"/>
    </source>
</evidence>
<dbReference type="PANTHER" id="PTHR24421">
    <property type="entry name" value="NITRATE/NITRITE SENSOR PROTEIN NARX-RELATED"/>
    <property type="match status" value="1"/>
</dbReference>
<dbReference type="Pfam" id="PF07730">
    <property type="entry name" value="HisKA_3"/>
    <property type="match status" value="1"/>
</dbReference>
<keyword evidence="10" id="KW-1133">Transmembrane helix</keyword>
<evidence type="ECO:0000256" key="2">
    <source>
        <dbReference type="ARBA" id="ARBA00012438"/>
    </source>
</evidence>
<dbReference type="InterPro" id="IPR011712">
    <property type="entry name" value="Sig_transdc_His_kin_sub3_dim/P"/>
</dbReference>
<dbReference type="EC" id="2.7.13.3" evidence="2"/>
<sequence length="492" mass="53700">MRLRSGVDAAKVGFAGSFARWLRNPLRWFLGISLSSQFLVGLGLVLSLALASLAYWINTRATTRLLDASADTAAFYMQNLLQPHVQTLGRGEPLHPVDLVALHNLTNAFRDQGHFLAIKIWSRDGKLIFSPKEHVVEAHPDNEIFEALEGNVLGRFPDLGDSAHDAERALGVKLYEIYAPLRDLETGSILAVGEFYQNADVIRAALVNSATRTWMFVAPLALTVFTMLFLIVRRGSLTIERQNAELRRQFSEREQLLMRNSELHRSIAEASQKAAGIDELSKRRIGLELHDGACQLLSYLVLEIDRLERVIRSPNGADASKAGKIVDEIGKVARDTMTEIRAISRGLVSPHLGAAKDLNVLLETIASDHKRRTGAEVALELAPDPPDFPETTRLTLGRIVQEAFTNAAKHAPGSSAKIETYQSDGSFVVRVSNSGSDAAAEAMQPSEGGDGGLGLPGMTFRAQSLGGTLEFRKLAPRGAQVICRVPIEAEAD</sequence>
<evidence type="ECO:0000256" key="4">
    <source>
        <dbReference type="ARBA" id="ARBA00022679"/>
    </source>
</evidence>
<dbReference type="SUPFAM" id="SSF55874">
    <property type="entry name" value="ATPase domain of HSP90 chaperone/DNA topoisomerase II/histidine kinase"/>
    <property type="match status" value="1"/>
</dbReference>
<dbReference type="InterPro" id="IPR036890">
    <property type="entry name" value="HATPase_C_sf"/>
</dbReference>
<comment type="caution">
    <text evidence="13">The sequence shown here is derived from an EMBL/GenBank/DDBJ whole genome shotgun (WGS) entry which is preliminary data.</text>
</comment>
<dbReference type="InterPro" id="IPR003594">
    <property type="entry name" value="HATPase_dom"/>
</dbReference>
<comment type="catalytic activity">
    <reaction evidence="1">
        <text>ATP + protein L-histidine = ADP + protein N-phospho-L-histidine.</text>
        <dbReference type="EC" id="2.7.13.3"/>
    </reaction>
</comment>
<dbReference type="Gene3D" id="3.30.565.10">
    <property type="entry name" value="Histidine kinase-like ATPase, C-terminal domain"/>
    <property type="match status" value="1"/>
</dbReference>
<evidence type="ECO:0000256" key="6">
    <source>
        <dbReference type="ARBA" id="ARBA00022777"/>
    </source>
</evidence>
<keyword evidence="6" id="KW-0418">Kinase</keyword>
<evidence type="ECO:0000259" key="12">
    <source>
        <dbReference type="Pfam" id="PF07730"/>
    </source>
</evidence>
<evidence type="ECO:0000256" key="10">
    <source>
        <dbReference type="SAM" id="Phobius"/>
    </source>
</evidence>
<feature type="coiled-coil region" evidence="9">
    <location>
        <begin position="239"/>
        <end position="273"/>
    </location>
</feature>
<name>A0ABX3MIR3_9RHOB</name>
<keyword evidence="9" id="KW-0175">Coiled coil</keyword>
<feature type="transmembrane region" description="Helical" evidence="10">
    <location>
        <begin position="28"/>
        <end position="57"/>
    </location>
</feature>
<dbReference type="CDD" id="cd16917">
    <property type="entry name" value="HATPase_UhpB-NarQ-NarX-like"/>
    <property type="match status" value="1"/>
</dbReference>
<dbReference type="RefSeq" id="WP_158521758.1">
    <property type="nucleotide sequence ID" value="NZ_MPZS01000003.1"/>
</dbReference>
<keyword evidence="4" id="KW-0808">Transferase</keyword>
<evidence type="ECO:0000256" key="9">
    <source>
        <dbReference type="SAM" id="Coils"/>
    </source>
</evidence>
<keyword evidence="10" id="KW-0472">Membrane</keyword>
<keyword evidence="10" id="KW-0812">Transmembrane</keyword>
<evidence type="ECO:0000256" key="8">
    <source>
        <dbReference type="ARBA" id="ARBA00023012"/>
    </source>
</evidence>
<keyword evidence="14" id="KW-1185">Reference proteome</keyword>
<evidence type="ECO:0000259" key="11">
    <source>
        <dbReference type="Pfam" id="PF02518"/>
    </source>
</evidence>
<evidence type="ECO:0000256" key="7">
    <source>
        <dbReference type="ARBA" id="ARBA00022840"/>
    </source>
</evidence>
<protein>
    <recommendedName>
        <fullName evidence="2">histidine kinase</fullName>
        <ecNumber evidence="2">2.7.13.3</ecNumber>
    </recommendedName>
</protein>
<keyword evidence="3" id="KW-0597">Phosphoprotein</keyword>
<feature type="transmembrane region" description="Helical" evidence="10">
    <location>
        <begin position="213"/>
        <end position="232"/>
    </location>
</feature>
<dbReference type="Gene3D" id="1.20.5.1930">
    <property type="match status" value="1"/>
</dbReference>
<evidence type="ECO:0000256" key="5">
    <source>
        <dbReference type="ARBA" id="ARBA00022741"/>
    </source>
</evidence>
<organism evidence="13 14">
    <name type="scientific">Thioclava marina</name>
    <dbReference type="NCBI Taxonomy" id="1915077"/>
    <lineage>
        <taxon>Bacteria</taxon>
        <taxon>Pseudomonadati</taxon>
        <taxon>Pseudomonadota</taxon>
        <taxon>Alphaproteobacteria</taxon>
        <taxon>Rhodobacterales</taxon>
        <taxon>Paracoccaceae</taxon>
        <taxon>Thioclava</taxon>
    </lineage>
</organism>
<evidence type="ECO:0000313" key="13">
    <source>
        <dbReference type="EMBL" id="OOY11345.1"/>
    </source>
</evidence>
<feature type="domain" description="Signal transduction histidine kinase subgroup 3 dimerisation and phosphoacceptor" evidence="12">
    <location>
        <begin position="283"/>
        <end position="349"/>
    </location>
</feature>
<reference evidence="13 14" key="1">
    <citation type="submission" date="2016-11" db="EMBL/GenBank/DDBJ databases">
        <title>A multilocus sequence analysis scheme for characterization of bacteria in the genus Thioclava.</title>
        <authorList>
            <person name="Liu Y."/>
            <person name="Shao Z."/>
        </authorList>
    </citation>
    <scope>NUCLEOTIDE SEQUENCE [LARGE SCALE GENOMIC DNA]</scope>
    <source>
        <strain evidence="13 14">11.10-0-13</strain>
    </source>
</reference>